<keyword evidence="4" id="KW-0813">Transport</keyword>
<name>A0AA36BBM6_OCTVU</name>
<keyword evidence="6" id="KW-0653">Protein transport</keyword>
<proteinExistence type="inferred from homology"/>
<evidence type="ECO:0000313" key="8">
    <source>
        <dbReference type="EMBL" id="CAI9731470.1"/>
    </source>
</evidence>
<dbReference type="PANTHER" id="PTHR21452:SF4">
    <property type="entry name" value="EXPORTIN-6"/>
    <property type="match status" value="1"/>
</dbReference>
<dbReference type="PANTHER" id="PTHR21452">
    <property type="entry name" value="EXPORTIN-6"/>
    <property type="match status" value="1"/>
</dbReference>
<dbReference type="InterPro" id="IPR040016">
    <property type="entry name" value="XPO6"/>
</dbReference>
<protein>
    <submittedName>
        <fullName evidence="8">Uncharacterized protein</fullName>
    </submittedName>
</protein>
<evidence type="ECO:0000256" key="4">
    <source>
        <dbReference type="ARBA" id="ARBA00022448"/>
    </source>
</evidence>
<dbReference type="GO" id="GO:0006611">
    <property type="term" value="P:protein export from nucleus"/>
    <property type="evidence" value="ECO:0007669"/>
    <property type="project" value="InterPro"/>
</dbReference>
<keyword evidence="7" id="KW-0539">Nucleus</keyword>
<keyword evidence="5" id="KW-0963">Cytoplasm</keyword>
<evidence type="ECO:0000256" key="6">
    <source>
        <dbReference type="ARBA" id="ARBA00022927"/>
    </source>
</evidence>
<comment type="subcellular location">
    <subcellularLocation>
        <location evidence="2">Cytoplasm</location>
    </subcellularLocation>
    <subcellularLocation>
        <location evidence="1">Nucleus</location>
    </subcellularLocation>
</comment>
<dbReference type="GO" id="GO:0005049">
    <property type="term" value="F:nuclear export signal receptor activity"/>
    <property type="evidence" value="ECO:0007669"/>
    <property type="project" value="InterPro"/>
</dbReference>
<sequence length="182" mass="20860">MQQNKQYVVPNGGHGRKLTITAENECRRLYCILRDLSSLEQALGRMAKYFIGDRFNENFTDADNLVQRLVHRVADSGSAKLYEVNSIAQTVRQPDFIEIHAQHAQALATLKVFAHWLSQYHYESQKMSQPLKLTIFFSTLVNATLPLFRKQIVQSAAHLLFSLMVTVQSSYLLQMTAVHNLY</sequence>
<gene>
    <name evidence="8" type="ORF">OCTVUL_1B020989</name>
</gene>
<dbReference type="EMBL" id="OX597825">
    <property type="protein sequence ID" value="CAI9731470.1"/>
    <property type="molecule type" value="Genomic_DNA"/>
</dbReference>
<dbReference type="GO" id="GO:0005634">
    <property type="term" value="C:nucleus"/>
    <property type="evidence" value="ECO:0007669"/>
    <property type="project" value="UniProtKB-SubCell"/>
</dbReference>
<keyword evidence="9" id="KW-1185">Reference proteome</keyword>
<dbReference type="GO" id="GO:0005737">
    <property type="term" value="C:cytoplasm"/>
    <property type="evidence" value="ECO:0007669"/>
    <property type="project" value="UniProtKB-SubCell"/>
</dbReference>
<dbReference type="Proteomes" id="UP001162480">
    <property type="component" value="Chromosome 12"/>
</dbReference>
<dbReference type="AlphaFoldDB" id="A0AA36BBM6"/>
<comment type="similarity">
    <text evidence="3">Belongs to the exportin family.</text>
</comment>
<organism evidence="8 9">
    <name type="scientific">Octopus vulgaris</name>
    <name type="common">Common octopus</name>
    <dbReference type="NCBI Taxonomy" id="6645"/>
    <lineage>
        <taxon>Eukaryota</taxon>
        <taxon>Metazoa</taxon>
        <taxon>Spiralia</taxon>
        <taxon>Lophotrochozoa</taxon>
        <taxon>Mollusca</taxon>
        <taxon>Cephalopoda</taxon>
        <taxon>Coleoidea</taxon>
        <taxon>Octopodiformes</taxon>
        <taxon>Octopoda</taxon>
        <taxon>Incirrata</taxon>
        <taxon>Octopodidae</taxon>
        <taxon>Octopus</taxon>
    </lineage>
</organism>
<evidence type="ECO:0000256" key="3">
    <source>
        <dbReference type="ARBA" id="ARBA00009466"/>
    </source>
</evidence>
<evidence type="ECO:0000313" key="9">
    <source>
        <dbReference type="Proteomes" id="UP001162480"/>
    </source>
</evidence>
<evidence type="ECO:0000256" key="5">
    <source>
        <dbReference type="ARBA" id="ARBA00022490"/>
    </source>
</evidence>
<evidence type="ECO:0000256" key="2">
    <source>
        <dbReference type="ARBA" id="ARBA00004496"/>
    </source>
</evidence>
<accession>A0AA36BBM6</accession>
<evidence type="ECO:0000256" key="7">
    <source>
        <dbReference type="ARBA" id="ARBA00023242"/>
    </source>
</evidence>
<reference evidence="8" key="1">
    <citation type="submission" date="2023-08" db="EMBL/GenBank/DDBJ databases">
        <authorList>
            <person name="Alioto T."/>
            <person name="Alioto T."/>
            <person name="Gomez Garrido J."/>
        </authorList>
    </citation>
    <scope>NUCLEOTIDE SEQUENCE</scope>
</reference>
<evidence type="ECO:0000256" key="1">
    <source>
        <dbReference type="ARBA" id="ARBA00004123"/>
    </source>
</evidence>